<dbReference type="RefSeq" id="WP_330127262.1">
    <property type="nucleotide sequence ID" value="NZ_JAUHLI010000001.1"/>
</dbReference>
<keyword evidence="2 6" id="KW-1003">Cell membrane</keyword>
<feature type="transmembrane region" description="Helical" evidence="6">
    <location>
        <begin position="148"/>
        <end position="168"/>
    </location>
</feature>
<name>A0ABU7J188_9GAMM</name>
<feature type="transmembrane region" description="Helical" evidence="6">
    <location>
        <begin position="92"/>
        <end position="110"/>
    </location>
</feature>
<dbReference type="InterPro" id="IPR032694">
    <property type="entry name" value="CopC/D"/>
</dbReference>
<keyword evidence="9" id="KW-1185">Reference proteome</keyword>
<evidence type="ECO:0000313" key="8">
    <source>
        <dbReference type="EMBL" id="MEE2000108.1"/>
    </source>
</evidence>
<dbReference type="Pfam" id="PF05425">
    <property type="entry name" value="CopD"/>
    <property type="match status" value="1"/>
</dbReference>
<comment type="function">
    <text evidence="6">Involved in copper resistance.</text>
</comment>
<feature type="transmembrane region" description="Helical" evidence="6">
    <location>
        <begin position="180"/>
        <end position="206"/>
    </location>
</feature>
<dbReference type="PANTHER" id="PTHR34820">
    <property type="entry name" value="INNER MEMBRANE PROTEIN YEBZ"/>
    <property type="match status" value="1"/>
</dbReference>
<comment type="subcellular location">
    <subcellularLocation>
        <location evidence="6">Cell inner membrane</location>
        <topology evidence="6">Multi-pass membrane protein</topology>
    </subcellularLocation>
    <subcellularLocation>
        <location evidence="1">Cell membrane</location>
        <topology evidence="1">Multi-pass membrane protein</topology>
    </subcellularLocation>
</comment>
<protein>
    <recommendedName>
        <fullName evidence="6">Copper resistance protein D</fullName>
    </recommendedName>
</protein>
<feature type="transmembrane region" description="Helical" evidence="6">
    <location>
        <begin position="12"/>
        <end position="31"/>
    </location>
</feature>
<evidence type="ECO:0000256" key="4">
    <source>
        <dbReference type="ARBA" id="ARBA00022989"/>
    </source>
</evidence>
<evidence type="ECO:0000256" key="3">
    <source>
        <dbReference type="ARBA" id="ARBA00022692"/>
    </source>
</evidence>
<dbReference type="InterPro" id="IPR008457">
    <property type="entry name" value="Cu-R_CopD_dom"/>
</dbReference>
<dbReference type="Proteomes" id="UP001336314">
    <property type="component" value="Unassembled WGS sequence"/>
</dbReference>
<feature type="transmembrane region" description="Helical" evidence="6">
    <location>
        <begin position="259"/>
        <end position="283"/>
    </location>
</feature>
<feature type="domain" description="Copper resistance protein D" evidence="7">
    <location>
        <begin position="179"/>
        <end position="276"/>
    </location>
</feature>
<evidence type="ECO:0000313" key="9">
    <source>
        <dbReference type="Proteomes" id="UP001336314"/>
    </source>
</evidence>
<keyword evidence="4 6" id="KW-1133">Transmembrane helix</keyword>
<sequence>MTWEELAAASRFLLYLCTAITLGLLFCNWLAQQHRLNAPLSRPGQALLFGLGAFSVLSGFLLQVGTMAMAGFGGMFDWELMQFLWPDAAGKALRFQLPAFGLLLLSLLFGKVKYLPALLQGLALLLLLLGFLQGGHLLRFGLLGQLLLLAHLLAVGLWVGSLPLLWLLCRHSPTMQLHALLHQFGQIMIGILLLLLLSGASMLWLLLSEPGQLWTTSYGRLLLVKMLLVAALMSLGALNKLKLVPALQQTPNPKKLQTAIAAEMLLAAVILAITAVVTVVIGWSF</sequence>
<evidence type="ECO:0000259" key="7">
    <source>
        <dbReference type="Pfam" id="PF05425"/>
    </source>
</evidence>
<evidence type="ECO:0000256" key="1">
    <source>
        <dbReference type="ARBA" id="ARBA00004651"/>
    </source>
</evidence>
<dbReference type="PANTHER" id="PTHR34820:SF4">
    <property type="entry name" value="INNER MEMBRANE PROTEIN YEBZ"/>
    <property type="match status" value="1"/>
</dbReference>
<comment type="similarity">
    <text evidence="6">Belongs to the CopD family.</text>
</comment>
<proteinExistence type="inferred from homology"/>
<evidence type="ECO:0000256" key="6">
    <source>
        <dbReference type="RuleBase" id="RU369037"/>
    </source>
</evidence>
<reference evidence="8 9" key="1">
    <citation type="submission" date="2023-07" db="EMBL/GenBank/DDBJ databases">
        <title>Alkalimonas sp., MEB108 novel, alkaliphilic bacterium isolated from Lonar Lake, India.</title>
        <authorList>
            <person name="Joshi A."/>
            <person name="Thite S."/>
        </authorList>
    </citation>
    <scope>NUCLEOTIDE SEQUENCE [LARGE SCALE GENOMIC DNA]</scope>
    <source>
        <strain evidence="8 9">MEB108</strain>
    </source>
</reference>
<keyword evidence="6" id="KW-0186">Copper</keyword>
<keyword evidence="5 6" id="KW-0472">Membrane</keyword>
<dbReference type="EMBL" id="JAUHLI010000001">
    <property type="protein sequence ID" value="MEE2000108.1"/>
    <property type="molecule type" value="Genomic_DNA"/>
</dbReference>
<feature type="transmembrane region" description="Helical" evidence="6">
    <location>
        <begin position="218"/>
        <end position="238"/>
    </location>
</feature>
<feature type="transmembrane region" description="Helical" evidence="6">
    <location>
        <begin position="47"/>
        <end position="72"/>
    </location>
</feature>
<accession>A0ABU7J188</accession>
<keyword evidence="6" id="KW-0997">Cell inner membrane</keyword>
<comment type="caution">
    <text evidence="8">The sequence shown here is derived from an EMBL/GenBank/DDBJ whole genome shotgun (WGS) entry which is preliminary data.</text>
</comment>
<evidence type="ECO:0000256" key="2">
    <source>
        <dbReference type="ARBA" id="ARBA00022475"/>
    </source>
</evidence>
<feature type="transmembrane region" description="Helical" evidence="6">
    <location>
        <begin position="122"/>
        <end position="142"/>
    </location>
</feature>
<gene>
    <name evidence="8" type="ORF">QWY20_01470</name>
</gene>
<organism evidence="8 9">
    <name type="scientific">Alkalimonas cellulosilytica</name>
    <dbReference type="NCBI Taxonomy" id="3058395"/>
    <lineage>
        <taxon>Bacteria</taxon>
        <taxon>Pseudomonadati</taxon>
        <taxon>Pseudomonadota</taxon>
        <taxon>Gammaproteobacteria</taxon>
        <taxon>Alkalimonas</taxon>
    </lineage>
</organism>
<evidence type="ECO:0000256" key="5">
    <source>
        <dbReference type="ARBA" id="ARBA00023136"/>
    </source>
</evidence>
<keyword evidence="3 6" id="KW-0812">Transmembrane</keyword>